<evidence type="ECO:0000313" key="2">
    <source>
        <dbReference type="EMBL" id="GEU63685.1"/>
    </source>
</evidence>
<accession>A0A6L2LU68</accession>
<evidence type="ECO:0000256" key="1">
    <source>
        <dbReference type="SAM" id="MobiDB-lite"/>
    </source>
</evidence>
<comment type="caution">
    <text evidence="2">The sequence shown here is derived from an EMBL/GenBank/DDBJ whole genome shotgun (WGS) entry which is preliminary data.</text>
</comment>
<feature type="compositionally biased region" description="Basic and acidic residues" evidence="1">
    <location>
        <begin position="56"/>
        <end position="65"/>
    </location>
</feature>
<organism evidence="2">
    <name type="scientific">Tanacetum cinerariifolium</name>
    <name type="common">Dalmatian daisy</name>
    <name type="synonym">Chrysanthemum cinerariifolium</name>
    <dbReference type="NCBI Taxonomy" id="118510"/>
    <lineage>
        <taxon>Eukaryota</taxon>
        <taxon>Viridiplantae</taxon>
        <taxon>Streptophyta</taxon>
        <taxon>Embryophyta</taxon>
        <taxon>Tracheophyta</taxon>
        <taxon>Spermatophyta</taxon>
        <taxon>Magnoliopsida</taxon>
        <taxon>eudicotyledons</taxon>
        <taxon>Gunneridae</taxon>
        <taxon>Pentapetalae</taxon>
        <taxon>asterids</taxon>
        <taxon>campanulids</taxon>
        <taxon>Asterales</taxon>
        <taxon>Asteraceae</taxon>
        <taxon>Asteroideae</taxon>
        <taxon>Anthemideae</taxon>
        <taxon>Anthemidinae</taxon>
        <taxon>Tanacetum</taxon>
    </lineage>
</organism>
<reference evidence="2" key="1">
    <citation type="journal article" date="2019" name="Sci. Rep.">
        <title>Draft genome of Tanacetum cinerariifolium, the natural source of mosquito coil.</title>
        <authorList>
            <person name="Yamashiro T."/>
            <person name="Shiraishi A."/>
            <person name="Satake H."/>
            <person name="Nakayama K."/>
        </authorList>
    </citation>
    <scope>NUCLEOTIDE SEQUENCE</scope>
</reference>
<dbReference type="AlphaFoldDB" id="A0A6L2LU68"/>
<dbReference type="EMBL" id="BKCJ010004891">
    <property type="protein sequence ID" value="GEU63685.1"/>
    <property type="molecule type" value="Genomic_DNA"/>
</dbReference>
<gene>
    <name evidence="2" type="ORF">Tci_035663</name>
</gene>
<feature type="region of interest" description="Disordered" evidence="1">
    <location>
        <begin position="43"/>
        <end position="65"/>
    </location>
</feature>
<proteinExistence type="predicted"/>
<sequence>MGKLNGPHKILMKMDSLIVENYQEWDHIRGPYTNVNTTYDPYLDERNGRAGNDSCNQEKEEQHKKGRCDLFDDPAQKLSVSMIRKFEMIKYSFEQEEEHVAIKEYEYDDLTRTSKDAMHAYQEIFCNMDEG</sequence>
<protein>
    <submittedName>
        <fullName evidence="2">Uncharacterized protein</fullName>
    </submittedName>
</protein>
<name>A0A6L2LU68_TANCI</name>